<dbReference type="GO" id="GO:0020037">
    <property type="term" value="F:heme binding"/>
    <property type="evidence" value="ECO:0007669"/>
    <property type="project" value="InterPro"/>
</dbReference>
<evidence type="ECO:0000313" key="11">
    <source>
        <dbReference type="Proteomes" id="UP001152607"/>
    </source>
</evidence>
<feature type="binding site" description="axial binding residue" evidence="7">
    <location>
        <position position="461"/>
    </location>
    <ligand>
        <name>heme</name>
        <dbReference type="ChEBI" id="CHEBI:30413"/>
    </ligand>
    <ligandPart>
        <name>Fe</name>
        <dbReference type="ChEBI" id="CHEBI:18248"/>
    </ligandPart>
</feature>
<accession>A0A9W4U7X7</accession>
<dbReference type="PRINTS" id="PR00385">
    <property type="entry name" value="P450"/>
</dbReference>
<comment type="caution">
    <text evidence="10">The sequence shown here is derived from an EMBL/GenBank/DDBJ whole genome shotgun (WGS) entry which is preliminary data.</text>
</comment>
<dbReference type="Gene3D" id="1.10.630.10">
    <property type="entry name" value="Cytochrome P450"/>
    <property type="match status" value="1"/>
</dbReference>
<dbReference type="SUPFAM" id="SSF48264">
    <property type="entry name" value="Cytochrome P450"/>
    <property type="match status" value="1"/>
</dbReference>
<dbReference type="GO" id="GO:0004497">
    <property type="term" value="F:monooxygenase activity"/>
    <property type="evidence" value="ECO:0007669"/>
    <property type="project" value="UniProtKB-KW"/>
</dbReference>
<evidence type="ECO:0000256" key="3">
    <source>
        <dbReference type="ARBA" id="ARBA00022723"/>
    </source>
</evidence>
<dbReference type="AlphaFoldDB" id="A0A9W4U7X7"/>
<dbReference type="PANTHER" id="PTHR24305:SF157">
    <property type="entry name" value="N-ACETYLTRYPTOPHAN 6-HYDROXYLASE IVOC-RELATED"/>
    <property type="match status" value="1"/>
</dbReference>
<evidence type="ECO:0000313" key="10">
    <source>
        <dbReference type="EMBL" id="CAI6306864.1"/>
    </source>
</evidence>
<keyword evidence="6 8" id="KW-0503">Monooxygenase</keyword>
<keyword evidence="7 8" id="KW-0349">Heme</keyword>
<dbReference type="InterPro" id="IPR036396">
    <property type="entry name" value="Cyt_P450_sf"/>
</dbReference>
<dbReference type="InterPro" id="IPR002401">
    <property type="entry name" value="Cyt_P450_E_grp-I"/>
</dbReference>
<dbReference type="InterPro" id="IPR017972">
    <property type="entry name" value="Cyt_P450_CS"/>
</dbReference>
<name>A0A9W4U7X7_9PLEO</name>
<evidence type="ECO:0000256" key="2">
    <source>
        <dbReference type="ARBA" id="ARBA00010617"/>
    </source>
</evidence>
<organism evidence="10 11">
    <name type="scientific">Periconia digitata</name>
    <dbReference type="NCBI Taxonomy" id="1303443"/>
    <lineage>
        <taxon>Eukaryota</taxon>
        <taxon>Fungi</taxon>
        <taxon>Dikarya</taxon>
        <taxon>Ascomycota</taxon>
        <taxon>Pezizomycotina</taxon>
        <taxon>Dothideomycetes</taxon>
        <taxon>Pleosporomycetidae</taxon>
        <taxon>Pleosporales</taxon>
        <taxon>Massarineae</taxon>
        <taxon>Periconiaceae</taxon>
        <taxon>Periconia</taxon>
    </lineage>
</organism>
<dbReference type="Pfam" id="PF00067">
    <property type="entry name" value="p450"/>
    <property type="match status" value="1"/>
</dbReference>
<evidence type="ECO:0000256" key="7">
    <source>
        <dbReference type="PIRSR" id="PIRSR602401-1"/>
    </source>
</evidence>
<dbReference type="OrthoDB" id="3945418at2759"/>
<evidence type="ECO:0000256" key="5">
    <source>
        <dbReference type="ARBA" id="ARBA00023004"/>
    </source>
</evidence>
<keyword evidence="9" id="KW-0472">Membrane</keyword>
<dbReference type="GO" id="GO:0016705">
    <property type="term" value="F:oxidoreductase activity, acting on paired donors, with incorporation or reduction of molecular oxygen"/>
    <property type="evidence" value="ECO:0007669"/>
    <property type="project" value="InterPro"/>
</dbReference>
<reference evidence="10" key="1">
    <citation type="submission" date="2023-01" db="EMBL/GenBank/DDBJ databases">
        <authorList>
            <person name="Van Ghelder C."/>
            <person name="Rancurel C."/>
        </authorList>
    </citation>
    <scope>NUCLEOTIDE SEQUENCE</scope>
    <source>
        <strain evidence="10">CNCM I-4278</strain>
    </source>
</reference>
<dbReference type="PANTHER" id="PTHR24305">
    <property type="entry name" value="CYTOCHROME P450"/>
    <property type="match status" value="1"/>
</dbReference>
<keyword evidence="3 7" id="KW-0479">Metal-binding</keyword>
<evidence type="ECO:0000256" key="1">
    <source>
        <dbReference type="ARBA" id="ARBA00001971"/>
    </source>
</evidence>
<keyword evidence="9" id="KW-0812">Transmembrane</keyword>
<dbReference type="Proteomes" id="UP001152607">
    <property type="component" value="Unassembled WGS sequence"/>
</dbReference>
<proteinExistence type="inferred from homology"/>
<evidence type="ECO:0000256" key="9">
    <source>
        <dbReference type="SAM" id="Phobius"/>
    </source>
</evidence>
<dbReference type="InterPro" id="IPR050121">
    <property type="entry name" value="Cytochrome_P450_monoxygenase"/>
</dbReference>
<evidence type="ECO:0008006" key="12">
    <source>
        <dbReference type="Google" id="ProtNLM"/>
    </source>
</evidence>
<dbReference type="PRINTS" id="PR00463">
    <property type="entry name" value="EP450I"/>
</dbReference>
<protein>
    <recommendedName>
        <fullName evidence="12">Cytochrome P450</fullName>
    </recommendedName>
</protein>
<keyword evidence="11" id="KW-1185">Reference proteome</keyword>
<comment type="cofactor">
    <cofactor evidence="1 7">
        <name>heme</name>
        <dbReference type="ChEBI" id="CHEBI:30413"/>
    </cofactor>
</comment>
<sequence>MEGGSFIRDHVLSWPNVAAMVLVYIVTISIYRLTLHPLARIPGPKLAAITRYYEVYYDVLRNGQYTFKIAEMHKKYGPIIRISPHELHVIDPAFFEKLYRQDGRWDKYDWSYRAFSAPGSAICSGPHDIHKARRAALNPFFSKARVGTQQEMMDRSIIILRERLSEFAATGGTVDLGAATSACTRDIACEFLMDKAYENLRKEDFSVQITNMLQQGGSVWRITKHVPWFGPLMRSISPSIMTKIADDGTTAFLSYVQESEQDTKNLLKDAASSSNPSTSRTIVHEIYNSKLPTPEKQYKRVADEVFTITGAGFETTASALRLIIYHIYANPPILAKLREELAPLAASSSAADGLPAYPDLKLRSLEQSQYLTCIIMEGMRLSPALGSRMARIAPDRDIFYGDDNVRIPAGTPVGMTTILMHTDKSIYPDPLSFVPERWMHLEKRRQLEKTYAPFSKGTRNCLGMQYAPFPSLFFLLFSHHSILFSG</sequence>
<dbReference type="CDD" id="cd11062">
    <property type="entry name" value="CYP58-like"/>
    <property type="match status" value="1"/>
</dbReference>
<evidence type="ECO:0000256" key="4">
    <source>
        <dbReference type="ARBA" id="ARBA00023002"/>
    </source>
</evidence>
<feature type="transmembrane region" description="Helical" evidence="9">
    <location>
        <begin position="12"/>
        <end position="31"/>
    </location>
</feature>
<keyword evidence="4 8" id="KW-0560">Oxidoreductase</keyword>
<keyword evidence="5 7" id="KW-0408">Iron</keyword>
<gene>
    <name evidence="10" type="ORF">PDIGIT_LOCUS3058</name>
</gene>
<keyword evidence="9" id="KW-1133">Transmembrane helix</keyword>
<dbReference type="GO" id="GO:0005506">
    <property type="term" value="F:iron ion binding"/>
    <property type="evidence" value="ECO:0007669"/>
    <property type="project" value="InterPro"/>
</dbReference>
<dbReference type="PROSITE" id="PS00086">
    <property type="entry name" value="CYTOCHROME_P450"/>
    <property type="match status" value="1"/>
</dbReference>
<evidence type="ECO:0000256" key="8">
    <source>
        <dbReference type="RuleBase" id="RU000461"/>
    </source>
</evidence>
<dbReference type="EMBL" id="CAOQHR010000002">
    <property type="protein sequence ID" value="CAI6306864.1"/>
    <property type="molecule type" value="Genomic_DNA"/>
</dbReference>
<evidence type="ECO:0000256" key="6">
    <source>
        <dbReference type="ARBA" id="ARBA00023033"/>
    </source>
</evidence>
<comment type="similarity">
    <text evidence="2 8">Belongs to the cytochrome P450 family.</text>
</comment>
<dbReference type="InterPro" id="IPR001128">
    <property type="entry name" value="Cyt_P450"/>
</dbReference>